<dbReference type="Pfam" id="PF07729">
    <property type="entry name" value="FCD"/>
    <property type="match status" value="1"/>
</dbReference>
<dbReference type="InterPro" id="IPR008920">
    <property type="entry name" value="TF_FadR/GntR_C"/>
</dbReference>
<evidence type="ECO:0000256" key="3">
    <source>
        <dbReference type="ARBA" id="ARBA00023163"/>
    </source>
</evidence>
<dbReference type="InterPro" id="IPR036388">
    <property type="entry name" value="WH-like_DNA-bd_sf"/>
</dbReference>
<dbReference type="AlphaFoldDB" id="K6YPA9"/>
<evidence type="ECO:0000256" key="1">
    <source>
        <dbReference type="ARBA" id="ARBA00023015"/>
    </source>
</evidence>
<comment type="caution">
    <text evidence="5">The sequence shown here is derived from an EMBL/GenBank/DDBJ whole genome shotgun (WGS) entry which is preliminary data.</text>
</comment>
<dbReference type="InterPro" id="IPR000524">
    <property type="entry name" value="Tscrpt_reg_HTH_GntR"/>
</dbReference>
<keyword evidence="3" id="KW-0804">Transcription</keyword>
<proteinExistence type="predicted"/>
<dbReference type="Pfam" id="PF00392">
    <property type="entry name" value="GntR"/>
    <property type="match status" value="1"/>
</dbReference>
<dbReference type="SMART" id="SM00345">
    <property type="entry name" value="HTH_GNTR"/>
    <property type="match status" value="1"/>
</dbReference>
<protein>
    <submittedName>
        <fullName evidence="5">GntR family transcriptional regulator</fullName>
    </submittedName>
</protein>
<sequence length="223" mass="26232">MSEKHILTSPLLTEQGTVYANILSDITNAIFISGDRLVTTKLAQRYNTSINPIREALKQLQGEGFVHVAANSGARVAKFEASTTRNVFEILQLLDPYLMEWFVEEHSREQREDLFRILRKMEDIELVDQYAHVLYRHLDTEFHWLMYKDHYNKNAVELWRRNRLILHVMHGSLKLSARRIEQSISEHRALLDLLEKRDLAGTLAMLKAHITNSGRYWSRYQIR</sequence>
<dbReference type="STRING" id="1129793.GPLA_3679"/>
<evidence type="ECO:0000259" key="4">
    <source>
        <dbReference type="PROSITE" id="PS50949"/>
    </source>
</evidence>
<gene>
    <name evidence="5" type="ORF">GPLA_3679</name>
</gene>
<dbReference type="InterPro" id="IPR036390">
    <property type="entry name" value="WH_DNA-bd_sf"/>
</dbReference>
<dbReference type="Gene3D" id="1.20.120.530">
    <property type="entry name" value="GntR ligand-binding domain-like"/>
    <property type="match status" value="1"/>
</dbReference>
<accession>K6YPA9</accession>
<dbReference type="Proteomes" id="UP000006322">
    <property type="component" value="Unassembled WGS sequence"/>
</dbReference>
<reference evidence="6" key="1">
    <citation type="journal article" date="2014" name="Environ. Microbiol.">
        <title>Comparative genomics of the marine bacterial genus Glaciecola reveals the high degree of genomic diversity and genomic characteristic for cold adaptation.</title>
        <authorList>
            <person name="Qin Q.L."/>
            <person name="Xie B.B."/>
            <person name="Yu Y."/>
            <person name="Shu Y.L."/>
            <person name="Rong J.C."/>
            <person name="Zhang Y.J."/>
            <person name="Zhao D.L."/>
            <person name="Chen X.L."/>
            <person name="Zhang X.Y."/>
            <person name="Chen B."/>
            <person name="Zhou B.C."/>
            <person name="Zhang Y.Z."/>
        </authorList>
    </citation>
    <scope>NUCLEOTIDE SEQUENCE [LARGE SCALE GENOMIC DNA]</scope>
    <source>
        <strain evidence="6">LMG 21857</strain>
    </source>
</reference>
<keyword evidence="1" id="KW-0805">Transcription regulation</keyword>
<dbReference type="EMBL" id="BAER01000113">
    <property type="protein sequence ID" value="GAC34564.1"/>
    <property type="molecule type" value="Genomic_DNA"/>
</dbReference>
<dbReference type="PANTHER" id="PTHR43537:SF24">
    <property type="entry name" value="GLUCONATE OPERON TRANSCRIPTIONAL REPRESSOR"/>
    <property type="match status" value="1"/>
</dbReference>
<dbReference type="SUPFAM" id="SSF48008">
    <property type="entry name" value="GntR ligand-binding domain-like"/>
    <property type="match status" value="1"/>
</dbReference>
<evidence type="ECO:0000313" key="5">
    <source>
        <dbReference type="EMBL" id="GAC34564.1"/>
    </source>
</evidence>
<dbReference type="GO" id="GO:0003677">
    <property type="term" value="F:DNA binding"/>
    <property type="evidence" value="ECO:0007669"/>
    <property type="project" value="UniProtKB-KW"/>
</dbReference>
<dbReference type="Gene3D" id="1.10.10.10">
    <property type="entry name" value="Winged helix-like DNA-binding domain superfamily/Winged helix DNA-binding domain"/>
    <property type="match status" value="1"/>
</dbReference>
<feature type="domain" description="HTH gntR-type" evidence="4">
    <location>
        <begin position="12"/>
        <end position="79"/>
    </location>
</feature>
<name>K6YPA9_9ALTE</name>
<dbReference type="GO" id="GO:0003700">
    <property type="term" value="F:DNA-binding transcription factor activity"/>
    <property type="evidence" value="ECO:0007669"/>
    <property type="project" value="InterPro"/>
</dbReference>
<organism evidence="5 6">
    <name type="scientific">Paraglaciecola polaris LMG 21857</name>
    <dbReference type="NCBI Taxonomy" id="1129793"/>
    <lineage>
        <taxon>Bacteria</taxon>
        <taxon>Pseudomonadati</taxon>
        <taxon>Pseudomonadota</taxon>
        <taxon>Gammaproteobacteria</taxon>
        <taxon>Alteromonadales</taxon>
        <taxon>Alteromonadaceae</taxon>
        <taxon>Paraglaciecola</taxon>
    </lineage>
</organism>
<dbReference type="InterPro" id="IPR011711">
    <property type="entry name" value="GntR_C"/>
</dbReference>
<dbReference type="PROSITE" id="PS50949">
    <property type="entry name" value="HTH_GNTR"/>
    <property type="match status" value="1"/>
</dbReference>
<evidence type="ECO:0000313" key="6">
    <source>
        <dbReference type="Proteomes" id="UP000006322"/>
    </source>
</evidence>
<keyword evidence="2" id="KW-0238">DNA-binding</keyword>
<keyword evidence="6" id="KW-1185">Reference proteome</keyword>
<dbReference type="SMART" id="SM00895">
    <property type="entry name" value="FCD"/>
    <property type="match status" value="1"/>
</dbReference>
<dbReference type="PANTHER" id="PTHR43537">
    <property type="entry name" value="TRANSCRIPTIONAL REGULATOR, GNTR FAMILY"/>
    <property type="match status" value="1"/>
</dbReference>
<evidence type="ECO:0000256" key="2">
    <source>
        <dbReference type="ARBA" id="ARBA00023125"/>
    </source>
</evidence>
<dbReference type="RefSeq" id="WP_007106329.1">
    <property type="nucleotide sequence ID" value="NZ_BAER01000113.1"/>
</dbReference>
<dbReference type="SUPFAM" id="SSF46785">
    <property type="entry name" value="Winged helix' DNA-binding domain"/>
    <property type="match status" value="1"/>
</dbReference>